<dbReference type="AlphaFoldDB" id="A0A6M0K2L1"/>
<comment type="caution">
    <text evidence="2">The sequence shown here is derived from an EMBL/GenBank/DDBJ whole genome shotgun (WGS) entry which is preliminary data.</text>
</comment>
<proteinExistence type="predicted"/>
<dbReference type="Pfam" id="PF02026">
    <property type="entry name" value="RyR"/>
    <property type="match status" value="1"/>
</dbReference>
<accession>A0A6M0K2L1</accession>
<gene>
    <name evidence="2" type="ORF">G3446_13055</name>
</gene>
<protein>
    <submittedName>
        <fullName evidence="2">Ryanodine receptor Ryr</fullName>
    </submittedName>
</protein>
<keyword evidence="2" id="KW-0675">Receptor</keyword>
<dbReference type="Proteomes" id="UP000483379">
    <property type="component" value="Unassembled WGS sequence"/>
</dbReference>
<evidence type="ECO:0000313" key="2">
    <source>
        <dbReference type="EMBL" id="NEV62807.1"/>
    </source>
</evidence>
<organism evidence="2 3">
    <name type="scientific">Thiorhodococcus minor</name>
    <dbReference type="NCBI Taxonomy" id="57489"/>
    <lineage>
        <taxon>Bacteria</taxon>
        <taxon>Pseudomonadati</taxon>
        <taxon>Pseudomonadota</taxon>
        <taxon>Gammaproteobacteria</taxon>
        <taxon>Chromatiales</taxon>
        <taxon>Chromatiaceae</taxon>
        <taxon>Thiorhodococcus</taxon>
    </lineage>
</organism>
<dbReference type="EMBL" id="JAAIJQ010000035">
    <property type="protein sequence ID" value="NEV62807.1"/>
    <property type="molecule type" value="Genomic_DNA"/>
</dbReference>
<sequence length="581" mass="63695">MRLGRPRIMICGTQPLSAKVAAGLEAAGYQVCLLSEEVLLKRPLARTAILILAEPLAPARLVEAVMRRHARRRGLGRRLTRLLVMHRDDPPPALPAPEPDAGLHVETFGVHGRAARSLLMRWPLHLAMDPSFGQVPHLLIAGLTGPTRTYLLQALRLIHYGESRPGVTVLTASPDRDLASLTAAYPQIREIADLAFAPFAAPGLAGKPRVTLVLVDLGESATEHLALARHLARDIEQAQHASPPILVEISEARPTGQLADWDAQLIPVSWLEEACRPDVLLQGAGDAVARTIHEHYCDTIAAQGRDPGAEPAGKPWEQLASTYRQANRHQADHLWAKLAVTDCLAVPEEIVESFSFSPLETERLALIEHQRWAADRYLDGWSYAPERDNVRKHHPQLIPYAALSTAMKDLDRFAVRGLPTLLARSGLGVVRMLIVALPDPLPGTQLDARARRALPAVLERLQARYPDRAMMLAATLGHADVRRMVRLALERAGGGLIWLIADPISTLLVRQADDAARTDLLALGARASRRLMLDGAEELRRWIAGRAEIVLQLGAEQPLARPAKRVSIAARGAAPVWNFEY</sequence>
<feature type="domain" description="Ryanodine receptor Ryr" evidence="1">
    <location>
        <begin position="362"/>
        <end position="423"/>
    </location>
</feature>
<dbReference type="Gene3D" id="6.20.350.10">
    <property type="match status" value="1"/>
</dbReference>
<dbReference type="RefSeq" id="WP_164453274.1">
    <property type="nucleotide sequence ID" value="NZ_JAAIJQ010000035.1"/>
</dbReference>
<dbReference type="InterPro" id="IPR003032">
    <property type="entry name" value="Ryanodine_rcpt"/>
</dbReference>
<reference evidence="2 3" key="1">
    <citation type="submission" date="2020-02" db="EMBL/GenBank/DDBJ databases">
        <title>Genome sequences of Thiorhodococcus mannitoliphagus and Thiorhodococcus minor, purple sulfur photosynthetic bacteria in the gammaproteobacterial family, Chromatiaceae.</title>
        <authorList>
            <person name="Aviles F.A."/>
            <person name="Meyer T.E."/>
            <person name="Kyndt J.A."/>
        </authorList>
    </citation>
    <scope>NUCLEOTIDE SEQUENCE [LARGE SCALE GENOMIC DNA]</scope>
    <source>
        <strain evidence="2 3">DSM 11518</strain>
    </source>
</reference>
<keyword evidence="3" id="KW-1185">Reference proteome</keyword>
<evidence type="ECO:0000259" key="1">
    <source>
        <dbReference type="Pfam" id="PF02026"/>
    </source>
</evidence>
<evidence type="ECO:0000313" key="3">
    <source>
        <dbReference type="Proteomes" id="UP000483379"/>
    </source>
</evidence>
<name>A0A6M0K2L1_9GAMM</name>